<dbReference type="AlphaFoldDB" id="A0AAD7H423"/>
<evidence type="ECO:0000256" key="1">
    <source>
        <dbReference type="SAM" id="MobiDB-lite"/>
    </source>
</evidence>
<feature type="region of interest" description="Disordered" evidence="1">
    <location>
        <begin position="351"/>
        <end position="432"/>
    </location>
</feature>
<feature type="region of interest" description="Disordered" evidence="1">
    <location>
        <begin position="1"/>
        <end position="25"/>
    </location>
</feature>
<feature type="region of interest" description="Disordered" evidence="1">
    <location>
        <begin position="495"/>
        <end position="525"/>
    </location>
</feature>
<name>A0AAD7H423_9AGAR</name>
<keyword evidence="3" id="KW-1185">Reference proteome</keyword>
<dbReference type="Proteomes" id="UP001215280">
    <property type="component" value="Unassembled WGS sequence"/>
</dbReference>
<reference evidence="2" key="1">
    <citation type="submission" date="2023-03" db="EMBL/GenBank/DDBJ databases">
        <title>Massive genome expansion in bonnet fungi (Mycena s.s.) driven by repeated elements and novel gene families across ecological guilds.</title>
        <authorList>
            <consortium name="Lawrence Berkeley National Laboratory"/>
            <person name="Harder C.B."/>
            <person name="Miyauchi S."/>
            <person name="Viragh M."/>
            <person name="Kuo A."/>
            <person name="Thoen E."/>
            <person name="Andreopoulos B."/>
            <person name="Lu D."/>
            <person name="Skrede I."/>
            <person name="Drula E."/>
            <person name="Henrissat B."/>
            <person name="Morin E."/>
            <person name="Kohler A."/>
            <person name="Barry K."/>
            <person name="LaButti K."/>
            <person name="Morin E."/>
            <person name="Salamov A."/>
            <person name="Lipzen A."/>
            <person name="Mereny Z."/>
            <person name="Hegedus B."/>
            <person name="Baldrian P."/>
            <person name="Stursova M."/>
            <person name="Weitz H."/>
            <person name="Taylor A."/>
            <person name="Grigoriev I.V."/>
            <person name="Nagy L.G."/>
            <person name="Martin F."/>
            <person name="Kauserud H."/>
        </authorList>
    </citation>
    <scope>NUCLEOTIDE SEQUENCE</scope>
    <source>
        <strain evidence="2">CBHHK188m</strain>
    </source>
</reference>
<dbReference type="EMBL" id="JARJLG010000472">
    <property type="protein sequence ID" value="KAJ7711462.1"/>
    <property type="molecule type" value="Genomic_DNA"/>
</dbReference>
<feature type="non-terminal residue" evidence="2">
    <location>
        <position position="1"/>
    </location>
</feature>
<evidence type="ECO:0000313" key="2">
    <source>
        <dbReference type="EMBL" id="KAJ7711462.1"/>
    </source>
</evidence>
<evidence type="ECO:0000313" key="3">
    <source>
        <dbReference type="Proteomes" id="UP001215280"/>
    </source>
</evidence>
<feature type="compositionally biased region" description="Low complexity" evidence="1">
    <location>
        <begin position="374"/>
        <end position="386"/>
    </location>
</feature>
<accession>A0AAD7H423</accession>
<protein>
    <submittedName>
        <fullName evidence="2">Uncharacterized protein</fullName>
    </submittedName>
</protein>
<feature type="region of interest" description="Disordered" evidence="1">
    <location>
        <begin position="164"/>
        <end position="208"/>
    </location>
</feature>
<comment type="caution">
    <text evidence="2">The sequence shown here is derived from an EMBL/GenBank/DDBJ whole genome shotgun (WGS) entry which is preliminary data.</text>
</comment>
<feature type="region of interest" description="Disordered" evidence="1">
    <location>
        <begin position="95"/>
        <end position="124"/>
    </location>
</feature>
<organism evidence="2 3">
    <name type="scientific">Mycena maculata</name>
    <dbReference type="NCBI Taxonomy" id="230809"/>
    <lineage>
        <taxon>Eukaryota</taxon>
        <taxon>Fungi</taxon>
        <taxon>Dikarya</taxon>
        <taxon>Basidiomycota</taxon>
        <taxon>Agaricomycotina</taxon>
        <taxon>Agaricomycetes</taxon>
        <taxon>Agaricomycetidae</taxon>
        <taxon>Agaricales</taxon>
        <taxon>Marasmiineae</taxon>
        <taxon>Mycenaceae</taxon>
        <taxon>Mycena</taxon>
    </lineage>
</organism>
<feature type="compositionally biased region" description="Low complexity" evidence="1">
    <location>
        <begin position="1"/>
        <end position="15"/>
    </location>
</feature>
<feature type="compositionally biased region" description="Low complexity" evidence="1">
    <location>
        <begin position="422"/>
        <end position="432"/>
    </location>
</feature>
<sequence length="525" mass="56180">TRPRTRAQTQTQTRAPEPEESRARTPQLLRRTHARPCAVYPTPAPRGRARIVHLHKFLIRPGGARVLSSSAGQPLLPTRNCPRPFRSHLRPDVLPPLSQRLRQPSSALPSSATTTTTPSILLPRRTSRPYAHYFSASTAALSGDHGAVGLSLLAGGVHRCLKPGGTGRAPASASTSTSAVPGGAEREQQPSASPPTPVSPSHNQPTHTAFNDSQQLQYAPVVPPALCASVPAFSSEQSQYSTSVVPPPFDLAYLTAQCTSPADIAQLVRLVAQAGYMHALEAAGYNLTESAPCLLRARSSRSTSRRSWTGRSRCCSFMARAGVLSDAGAMAYVGHRIREDFREYVGAKPRESPFEFEDTSSEGSSESLDEDDAASLSGSESSSSSGWPFDRNTRAQPGPPYDNQPHPALRNLRARRPPRAPPGTHAHPSAAPPALAATPLRLSHLGDILTPNPLPRSIDERSALLINVRGSASVLGFGDTGRWLLSALRETCTSSAATGTPLHPSRPARPCRSLFQHSPPPRVRQ</sequence>
<feature type="compositionally biased region" description="Low complexity" evidence="1">
    <location>
        <begin position="104"/>
        <end position="123"/>
    </location>
</feature>
<gene>
    <name evidence="2" type="ORF">DFH07DRAFT_1021507</name>
</gene>
<feature type="compositionally biased region" description="Low complexity" evidence="1">
    <location>
        <begin position="168"/>
        <end position="183"/>
    </location>
</feature>
<proteinExistence type="predicted"/>